<dbReference type="Proteomes" id="UP000823937">
    <property type="component" value="Unassembled WGS sequence"/>
</dbReference>
<dbReference type="AlphaFoldDB" id="A0A9D1TKS1"/>
<reference evidence="4" key="1">
    <citation type="journal article" date="2021" name="PeerJ">
        <title>Extensive microbial diversity within the chicken gut microbiome revealed by metagenomics and culture.</title>
        <authorList>
            <person name="Gilroy R."/>
            <person name="Ravi A."/>
            <person name="Getino M."/>
            <person name="Pursley I."/>
            <person name="Horton D.L."/>
            <person name="Alikhan N.F."/>
            <person name="Baker D."/>
            <person name="Gharbi K."/>
            <person name="Hall N."/>
            <person name="Watson M."/>
            <person name="Adriaenssens E.M."/>
            <person name="Foster-Nyarko E."/>
            <person name="Jarju S."/>
            <person name="Secka A."/>
            <person name="Antonio M."/>
            <person name="Oren A."/>
            <person name="Chaudhuri R.R."/>
            <person name="La Ragione R."/>
            <person name="Hildebrand F."/>
            <person name="Pallen M.J."/>
        </authorList>
    </citation>
    <scope>NUCLEOTIDE SEQUENCE</scope>
    <source>
        <strain evidence="4">CHK169-2315</strain>
    </source>
</reference>
<dbReference type="PANTHER" id="PTHR43693:SF1">
    <property type="entry name" value="PROTEIN PHOSPHATASE CHEZ"/>
    <property type="match status" value="1"/>
</dbReference>
<accession>A0A9D1TKS1</accession>
<keyword evidence="2" id="KW-0378">Hydrolase</keyword>
<dbReference type="InterPro" id="IPR007597">
    <property type="entry name" value="CheC"/>
</dbReference>
<dbReference type="Gene3D" id="3.40.1550.10">
    <property type="entry name" value="CheC-like"/>
    <property type="match status" value="1"/>
</dbReference>
<evidence type="ECO:0000313" key="5">
    <source>
        <dbReference type="Proteomes" id="UP000823937"/>
    </source>
</evidence>
<evidence type="ECO:0000256" key="2">
    <source>
        <dbReference type="ARBA" id="ARBA00022801"/>
    </source>
</evidence>
<evidence type="ECO:0000256" key="1">
    <source>
        <dbReference type="ARBA" id="ARBA00022500"/>
    </source>
</evidence>
<evidence type="ECO:0000259" key="3">
    <source>
        <dbReference type="Pfam" id="PF04509"/>
    </source>
</evidence>
<protein>
    <submittedName>
        <fullName evidence="4">Chemotaxis protein CheC</fullName>
    </submittedName>
</protein>
<feature type="domain" description="CheC-like protein" evidence="3">
    <location>
        <begin position="112"/>
        <end position="147"/>
    </location>
</feature>
<comment type="caution">
    <text evidence="4">The sequence shown here is derived from an EMBL/GenBank/DDBJ whole genome shotgun (WGS) entry which is preliminary data.</text>
</comment>
<dbReference type="EMBL" id="DXHX01000169">
    <property type="protein sequence ID" value="HIV75759.1"/>
    <property type="molecule type" value="Genomic_DNA"/>
</dbReference>
<gene>
    <name evidence="4" type="ORF">H9895_11850</name>
</gene>
<dbReference type="GO" id="GO:0016787">
    <property type="term" value="F:hydrolase activity"/>
    <property type="evidence" value="ECO:0007669"/>
    <property type="project" value="UniProtKB-KW"/>
</dbReference>
<dbReference type="SUPFAM" id="SSF103039">
    <property type="entry name" value="CheC-like"/>
    <property type="match status" value="1"/>
</dbReference>
<feature type="domain" description="CheC-like protein" evidence="3">
    <location>
        <begin position="9"/>
        <end position="46"/>
    </location>
</feature>
<keyword evidence="1" id="KW-0145">Chemotaxis</keyword>
<dbReference type="Pfam" id="PF04509">
    <property type="entry name" value="CheC"/>
    <property type="match status" value="2"/>
</dbReference>
<organism evidence="4 5">
    <name type="scientific">Candidatus Pseudogracilibacillus intestinigallinarum</name>
    <dbReference type="NCBI Taxonomy" id="2838742"/>
    <lineage>
        <taxon>Bacteria</taxon>
        <taxon>Bacillati</taxon>
        <taxon>Bacillota</taxon>
        <taxon>Bacilli</taxon>
        <taxon>Bacillales</taxon>
        <taxon>Bacillaceae</taxon>
        <taxon>Pseudogracilibacillus</taxon>
    </lineage>
</organism>
<dbReference type="CDD" id="cd17909">
    <property type="entry name" value="CheC_ClassI"/>
    <property type="match status" value="1"/>
</dbReference>
<dbReference type="InterPro" id="IPR050992">
    <property type="entry name" value="CheZ_family_phosphatases"/>
</dbReference>
<proteinExistence type="predicted"/>
<name>A0A9D1TKS1_9BACI</name>
<dbReference type="InterPro" id="IPR028976">
    <property type="entry name" value="CheC-like_sf"/>
</dbReference>
<reference evidence="4" key="2">
    <citation type="submission" date="2021-04" db="EMBL/GenBank/DDBJ databases">
        <authorList>
            <person name="Gilroy R."/>
        </authorList>
    </citation>
    <scope>NUCLEOTIDE SEQUENCE</scope>
    <source>
        <strain evidence="4">CHK169-2315</strain>
    </source>
</reference>
<evidence type="ECO:0000313" key="4">
    <source>
        <dbReference type="EMBL" id="HIV75759.1"/>
    </source>
</evidence>
<sequence>MMTKKLTTIQKDVLREIGNIGAGNATTSMSQMIQKEITMEVPSVNIVTINEMMEFIGGPEKLIVAIFFRIQGEITGTVYFILTLEEAQFFIDQMTQMNQLKLMDANNQLNEMAISVLQEIANILTGSYLTALADFTNLRMLPSVPYISVDMAAATLVTGLLELQSVTDHAIIINTKIQSMTTEDSIKGHFLLVPDPDSIQKFFHALGIEYDDTN</sequence>
<dbReference type="PANTHER" id="PTHR43693">
    <property type="entry name" value="PROTEIN PHOSPHATASE CHEZ"/>
    <property type="match status" value="1"/>
</dbReference>
<dbReference type="GO" id="GO:0006935">
    <property type="term" value="P:chemotaxis"/>
    <property type="evidence" value="ECO:0007669"/>
    <property type="project" value="UniProtKB-KW"/>
</dbReference>